<dbReference type="RefSeq" id="WP_014849590.1">
    <property type="nucleotide sequence ID" value="NC_018149.1"/>
</dbReference>
<dbReference type="EMBL" id="CP003703">
    <property type="protein sequence ID" value="AFN64880.1"/>
    <property type="molecule type" value="Genomic_DNA"/>
</dbReference>
<keyword evidence="2" id="KW-1185">Reference proteome</keyword>
<evidence type="ECO:0000313" key="2">
    <source>
        <dbReference type="Proteomes" id="UP000009005"/>
    </source>
</evidence>
<gene>
    <name evidence="1" type="ordered locus">WEN_00365</name>
</gene>
<dbReference type="Proteomes" id="UP000009005">
    <property type="component" value="Chromosome"/>
</dbReference>
<protein>
    <submittedName>
        <fullName evidence="1">Uncharacterized protein</fullName>
    </submittedName>
</protein>
<dbReference type="OrthoDB" id="399055at2"/>
<dbReference type="PATRIC" id="fig|1197325.3.peg.82"/>
<reference evidence="1 2" key="1">
    <citation type="journal article" date="2012" name="J. Bacteriol.">
        <title>Complete genome sequence of Mycoplasma wenyonii strain Massachusetts.</title>
        <authorList>
            <person name="Dos Santos A.P."/>
            <person name="Guimaraes A.M."/>
            <person name="do Nascimento N.C."/>
            <person name="Sanmiguel P.J."/>
            <person name="Messick J.B."/>
        </authorList>
    </citation>
    <scope>NUCLEOTIDE SEQUENCE [LARGE SCALE GENOMIC DNA]</scope>
    <source>
        <strain evidence="1 2">Massachusetts</strain>
    </source>
</reference>
<organism evidence="1 2">
    <name type="scientific">Mycoplasma wenyonii (strain Massachusetts)</name>
    <name type="common">Eperythrozoon wenyonii</name>
    <dbReference type="NCBI Taxonomy" id="1197325"/>
    <lineage>
        <taxon>Bacteria</taxon>
        <taxon>Bacillati</taxon>
        <taxon>Mycoplasmatota</taxon>
        <taxon>Mollicutes</taxon>
        <taxon>Mycoplasmataceae</taxon>
        <taxon>Mycoplasma</taxon>
    </lineage>
</organism>
<accession>I6ZI84</accession>
<dbReference type="STRING" id="1197325.WEN_00365"/>
<dbReference type="KEGG" id="mwe:WEN_00365"/>
<evidence type="ECO:0000313" key="1">
    <source>
        <dbReference type="EMBL" id="AFN64880.1"/>
    </source>
</evidence>
<sequence length="98" mass="11273">MSDEGERSPLFLDNKSIREIIEKASKSLLISPSEEVVEEAVKLIESMKPDLIRLSKLPLEKVEPFKSHDSLTLKEIDSFYKKQVEEEEKSFISPHTIN</sequence>
<proteinExistence type="predicted"/>
<dbReference type="HOGENOM" id="CLU_178462_0_0_14"/>
<dbReference type="AlphaFoldDB" id="I6ZI84"/>
<name>I6ZI84_MYCWM</name>